<reference evidence="2 3" key="1">
    <citation type="submission" date="2017-04" db="EMBL/GenBank/DDBJ databases">
        <title>Staphylococcus agnetis, a potential pathogen in the broiler production.</title>
        <authorList>
            <person name="Poulsen L."/>
        </authorList>
    </citation>
    <scope>NUCLEOTIDE SEQUENCE [LARGE SCALE GENOMIC DNA]</scope>
    <source>
        <strain evidence="2 3">723_310714_2_2_spleen</strain>
    </source>
</reference>
<dbReference type="PANTHER" id="PTHR36110">
    <property type="entry name" value="RING-CLEAVING DIOXYGENASE MHQE-RELATED"/>
    <property type="match status" value="1"/>
</dbReference>
<proteinExistence type="predicted"/>
<dbReference type="InterPro" id="IPR029068">
    <property type="entry name" value="Glyas_Bleomycin-R_OHBP_Dase"/>
</dbReference>
<dbReference type="AlphaFoldDB" id="A0A2T4MIT9"/>
<dbReference type="Proteomes" id="UP000195208">
    <property type="component" value="Unassembled WGS sequence"/>
</dbReference>
<dbReference type="GO" id="GO:0016829">
    <property type="term" value="F:lyase activity"/>
    <property type="evidence" value="ECO:0007669"/>
    <property type="project" value="UniProtKB-KW"/>
</dbReference>
<reference evidence="1" key="2">
    <citation type="submission" date="2019-11" db="EMBL/GenBank/DDBJ databases">
        <title>Whole genome comparisons of Staphylococcus agnetis isolates from cattle and chickens.</title>
        <authorList>
            <person name="Rhoads D."/>
            <person name="Shwani A."/>
            <person name="Adkins P."/>
            <person name="Calcutt M."/>
            <person name="Middleton J."/>
        </authorList>
    </citation>
    <scope>NUCLEOTIDE SEQUENCE</scope>
    <source>
        <strain evidence="1">1387</strain>
    </source>
</reference>
<dbReference type="KEGG" id="sagq:EP23_02995"/>
<dbReference type="SUPFAM" id="SSF54593">
    <property type="entry name" value="Glyoxalase/Bleomycin resistance protein/Dihydroxybiphenyl dioxygenase"/>
    <property type="match status" value="2"/>
</dbReference>
<keyword evidence="2" id="KW-0456">Lyase</keyword>
<accession>A0A2T4MIT9</accession>
<organism evidence="1 4">
    <name type="scientific">Staphylococcus agnetis</name>
    <dbReference type="NCBI Taxonomy" id="985762"/>
    <lineage>
        <taxon>Bacteria</taxon>
        <taxon>Bacillati</taxon>
        <taxon>Bacillota</taxon>
        <taxon>Bacilli</taxon>
        <taxon>Bacillales</taxon>
        <taxon>Staphylococcaceae</taxon>
        <taxon>Staphylococcus</taxon>
    </lineage>
</organism>
<evidence type="ECO:0000313" key="3">
    <source>
        <dbReference type="Proteomes" id="UP000195208"/>
    </source>
</evidence>
<sequence>MSGIRSVTLATDNLNQTIELFHHTLGLNYKKHHGAIQFGDGNISPGTRIQFVEIPQGLSEPYRHFDSIGLRTPSNEGLEHYADILNGADISISEPSLLNGHAYFEFTDDTQQTFSIFSNEHNSGVGLGMPYEDSSVNPLHQIQGLGPIVIKTNELMVTFSMLTQVFGFTPLGEYTKDHDDNKVVVLHLDEGGLGTEVHLYTPSSPIKFPEVGIVEQIEFTARDEQHLNTAIKQLELNELPYQQLKNEQDKTRAIRINDVSGMSFILTLDES</sequence>
<dbReference type="PANTHER" id="PTHR36110:SF4">
    <property type="entry name" value="RING-CLEAVING DIOXYGENASE MHQA-RELATED"/>
    <property type="match status" value="1"/>
</dbReference>
<dbReference type="RefSeq" id="WP_060551038.1">
    <property type="nucleotide sequence ID" value="NZ_CP009623.1"/>
</dbReference>
<dbReference type="EMBL" id="WMFL01000083">
    <property type="protein sequence ID" value="NJI03312.1"/>
    <property type="molecule type" value="Genomic_DNA"/>
</dbReference>
<dbReference type="OrthoDB" id="2408010at2"/>
<dbReference type="Gene3D" id="3.10.180.10">
    <property type="entry name" value="2,3-Dihydroxybiphenyl 1,2-Dioxygenase, domain 1"/>
    <property type="match status" value="2"/>
</dbReference>
<dbReference type="GeneID" id="57691533"/>
<gene>
    <name evidence="2" type="ORF">B9M88_00200</name>
    <name evidence="1" type="ORF">GLV84_10780</name>
</gene>
<evidence type="ECO:0000313" key="1">
    <source>
        <dbReference type="EMBL" id="NJI03312.1"/>
    </source>
</evidence>
<dbReference type="EMBL" id="NEFX01000001">
    <property type="protein sequence ID" value="OTW32132.1"/>
    <property type="molecule type" value="Genomic_DNA"/>
</dbReference>
<dbReference type="InterPro" id="IPR052537">
    <property type="entry name" value="Extradiol_RC_dioxygenase"/>
</dbReference>
<comment type="caution">
    <text evidence="1">The sequence shown here is derived from an EMBL/GenBank/DDBJ whole genome shotgun (WGS) entry which is preliminary data.</text>
</comment>
<dbReference type="Proteomes" id="UP000646308">
    <property type="component" value="Unassembled WGS sequence"/>
</dbReference>
<evidence type="ECO:0000313" key="4">
    <source>
        <dbReference type="Proteomes" id="UP000646308"/>
    </source>
</evidence>
<name>A0A2T4MIT9_9STAP</name>
<evidence type="ECO:0000313" key="2">
    <source>
        <dbReference type="EMBL" id="OTW32132.1"/>
    </source>
</evidence>
<protein>
    <submittedName>
        <fullName evidence="2">Lactoylglutathione lyase</fullName>
    </submittedName>
    <submittedName>
        <fullName evidence="1">VOC family protein</fullName>
    </submittedName>
</protein>
<keyword evidence="3" id="KW-1185">Reference proteome</keyword>